<gene>
    <name evidence="16" type="primary">CDON</name>
</gene>
<dbReference type="HOGENOM" id="CLU_008503_0_0_1"/>
<dbReference type="Bgee" id="ENSMODG00000004499">
    <property type="expression patterns" value="Expressed in uterus and 20 other cell types or tissues"/>
</dbReference>
<dbReference type="CDD" id="cd00096">
    <property type="entry name" value="Ig"/>
    <property type="match status" value="1"/>
</dbReference>
<dbReference type="Pfam" id="PF07679">
    <property type="entry name" value="I-set"/>
    <property type="match status" value="1"/>
</dbReference>
<dbReference type="PANTHER" id="PTHR44170">
    <property type="entry name" value="PROTEIN SIDEKICK"/>
    <property type="match status" value="1"/>
</dbReference>
<keyword evidence="3 13" id="KW-0812">Transmembrane</keyword>
<dbReference type="GO" id="GO:0002088">
    <property type="term" value="P:lens development in camera-type eye"/>
    <property type="evidence" value="ECO:0007669"/>
    <property type="project" value="Ensembl"/>
</dbReference>
<organism evidence="16 17">
    <name type="scientific">Monodelphis domestica</name>
    <name type="common">Gray short-tailed opossum</name>
    <dbReference type="NCBI Taxonomy" id="13616"/>
    <lineage>
        <taxon>Eukaryota</taxon>
        <taxon>Metazoa</taxon>
        <taxon>Chordata</taxon>
        <taxon>Craniata</taxon>
        <taxon>Vertebrata</taxon>
        <taxon>Euteleostomi</taxon>
        <taxon>Mammalia</taxon>
        <taxon>Metatheria</taxon>
        <taxon>Didelphimorphia</taxon>
        <taxon>Didelphidae</taxon>
        <taxon>Monodelphis</taxon>
    </lineage>
</organism>
<dbReference type="GO" id="GO:0048643">
    <property type="term" value="P:positive regulation of skeletal muscle tissue development"/>
    <property type="evidence" value="ECO:0007669"/>
    <property type="project" value="Ensembl"/>
</dbReference>
<feature type="region of interest" description="Disordered" evidence="12">
    <location>
        <begin position="714"/>
        <end position="737"/>
    </location>
</feature>
<dbReference type="FunFam" id="2.60.40.10:FF:000352">
    <property type="entry name" value="Cell adhesion molecule-related/down-regulated by oncogenes"/>
    <property type="match status" value="1"/>
</dbReference>
<feature type="domain" description="Fibronectin type-III" evidence="15">
    <location>
        <begin position="865"/>
        <end position="965"/>
    </location>
</feature>
<comment type="subcellular location">
    <subcellularLocation>
        <location evidence="1">Cell membrane</location>
        <topology evidence="1">Single-pass membrane protein</topology>
    </subcellularLocation>
</comment>
<dbReference type="FunFam" id="2.60.40.10:FF:000205">
    <property type="entry name" value="Cell adhesion associated, oncogene regulated"/>
    <property type="match status" value="1"/>
</dbReference>
<dbReference type="GO" id="GO:0010172">
    <property type="term" value="P:embryonic body morphogenesis"/>
    <property type="evidence" value="ECO:0007669"/>
    <property type="project" value="Ensembl"/>
</dbReference>
<dbReference type="Pfam" id="PF13927">
    <property type="entry name" value="Ig_3"/>
    <property type="match status" value="3"/>
</dbReference>
<dbReference type="Proteomes" id="UP000002280">
    <property type="component" value="Chromosome 4"/>
</dbReference>
<dbReference type="InterPro" id="IPR007110">
    <property type="entry name" value="Ig-like_dom"/>
</dbReference>
<reference evidence="16" key="2">
    <citation type="submission" date="2025-08" db="UniProtKB">
        <authorList>
            <consortium name="Ensembl"/>
        </authorList>
    </citation>
    <scope>IDENTIFICATION</scope>
</reference>
<evidence type="ECO:0000256" key="10">
    <source>
        <dbReference type="ARBA" id="ARBA00023319"/>
    </source>
</evidence>
<keyword evidence="10" id="KW-0393">Immunoglobulin domain</keyword>
<dbReference type="SMART" id="SM00408">
    <property type="entry name" value="IGc2"/>
    <property type="match status" value="5"/>
</dbReference>
<evidence type="ECO:0000256" key="7">
    <source>
        <dbReference type="ARBA" id="ARBA00023136"/>
    </source>
</evidence>
<dbReference type="GO" id="GO:0005886">
    <property type="term" value="C:plasma membrane"/>
    <property type="evidence" value="ECO:0007669"/>
    <property type="project" value="UniProtKB-SubCell"/>
</dbReference>
<keyword evidence="17" id="KW-1185">Reference proteome</keyword>
<dbReference type="GO" id="GO:0043410">
    <property type="term" value="P:positive regulation of MAPK cascade"/>
    <property type="evidence" value="ECO:0007669"/>
    <property type="project" value="Ensembl"/>
</dbReference>
<dbReference type="InterPro" id="IPR003598">
    <property type="entry name" value="Ig_sub2"/>
</dbReference>
<feature type="transmembrane region" description="Helical" evidence="13">
    <location>
        <begin position="1003"/>
        <end position="1028"/>
    </location>
</feature>
<evidence type="ECO:0000256" key="4">
    <source>
        <dbReference type="ARBA" id="ARBA00022729"/>
    </source>
</evidence>
<feature type="domain" description="Fibronectin type-III" evidence="15">
    <location>
        <begin position="762"/>
        <end position="857"/>
    </location>
</feature>
<dbReference type="InterPro" id="IPR003599">
    <property type="entry name" value="Ig_sub"/>
</dbReference>
<dbReference type="GO" id="GO:0007405">
    <property type="term" value="P:neuroblast proliferation"/>
    <property type="evidence" value="ECO:0007669"/>
    <property type="project" value="Ensembl"/>
</dbReference>
<dbReference type="GO" id="GO:0007520">
    <property type="term" value="P:myoblast fusion"/>
    <property type="evidence" value="ECO:0007669"/>
    <property type="project" value="Ensembl"/>
</dbReference>
<dbReference type="Gene3D" id="2.60.40.10">
    <property type="entry name" value="Immunoglobulins"/>
    <property type="match status" value="8"/>
</dbReference>
<feature type="domain" description="Ig-like" evidence="14">
    <location>
        <begin position="69"/>
        <end position="154"/>
    </location>
</feature>
<dbReference type="InterPro" id="IPR036179">
    <property type="entry name" value="Ig-like_dom_sf"/>
</dbReference>
<evidence type="ECO:0000259" key="15">
    <source>
        <dbReference type="PROSITE" id="PS50853"/>
    </source>
</evidence>
<evidence type="ECO:0000256" key="9">
    <source>
        <dbReference type="ARBA" id="ARBA00023180"/>
    </source>
</evidence>
<feature type="domain" description="Ig-like" evidence="14">
    <location>
        <begin position="265"/>
        <end position="347"/>
    </location>
</feature>
<dbReference type="GO" id="GO:0009952">
    <property type="term" value="P:anterior/posterior pattern specification"/>
    <property type="evidence" value="ECO:0007669"/>
    <property type="project" value="Ensembl"/>
</dbReference>
<keyword evidence="5" id="KW-0677">Repeat</keyword>
<dbReference type="SUPFAM" id="SSF48726">
    <property type="entry name" value="Immunoglobulin"/>
    <property type="match status" value="5"/>
</dbReference>
<reference evidence="16 17" key="1">
    <citation type="journal article" date="2007" name="Nature">
        <title>Genome of the marsupial Monodelphis domestica reveals innovation in non-coding sequences.</title>
        <authorList>
            <person name="Mikkelsen T.S."/>
            <person name="Wakefield M.J."/>
            <person name="Aken B."/>
            <person name="Amemiya C.T."/>
            <person name="Chang J.L."/>
            <person name="Duke S."/>
            <person name="Garber M."/>
            <person name="Gentles A.J."/>
            <person name="Goodstadt L."/>
            <person name="Heger A."/>
            <person name="Jurka J."/>
            <person name="Kamal M."/>
            <person name="Mauceli E."/>
            <person name="Searle S.M."/>
            <person name="Sharpe T."/>
            <person name="Baker M.L."/>
            <person name="Batzer M.A."/>
            <person name="Benos P.V."/>
            <person name="Belov K."/>
            <person name="Clamp M."/>
            <person name="Cook A."/>
            <person name="Cuff J."/>
            <person name="Das R."/>
            <person name="Davidow L."/>
            <person name="Deakin J.E."/>
            <person name="Fazzari M.J."/>
            <person name="Glass J.L."/>
            <person name="Grabherr M."/>
            <person name="Greally J.M."/>
            <person name="Gu W."/>
            <person name="Hore T.A."/>
            <person name="Huttley G.A."/>
            <person name="Kleber M."/>
            <person name="Jirtle R.L."/>
            <person name="Koina E."/>
            <person name="Lee J.T."/>
            <person name="Mahony S."/>
            <person name="Marra M.A."/>
            <person name="Miller R.D."/>
            <person name="Nicholls R.D."/>
            <person name="Oda M."/>
            <person name="Papenfuss A.T."/>
            <person name="Parra Z.E."/>
            <person name="Pollock D.D."/>
            <person name="Ray D.A."/>
            <person name="Schein J.E."/>
            <person name="Speed T.P."/>
            <person name="Thompson K."/>
            <person name="VandeBerg J.L."/>
            <person name="Wade C.M."/>
            <person name="Walker J.A."/>
            <person name="Waters P.D."/>
            <person name="Webber C."/>
            <person name="Weidman J.R."/>
            <person name="Xie X."/>
            <person name="Zody M.C."/>
            <person name="Baldwin J."/>
            <person name="Abdouelleil A."/>
            <person name="Abdulkadir J."/>
            <person name="Abebe A."/>
            <person name="Abera B."/>
            <person name="Abreu J."/>
            <person name="Acer S.C."/>
            <person name="Aftuck L."/>
            <person name="Alexander A."/>
            <person name="An P."/>
            <person name="Anderson E."/>
            <person name="Anderson S."/>
            <person name="Arachi H."/>
            <person name="Azer M."/>
            <person name="Bachantsang P."/>
            <person name="Barry A."/>
            <person name="Bayul T."/>
            <person name="Berlin A."/>
            <person name="Bessette D."/>
            <person name="Bloom T."/>
            <person name="Bloom T."/>
            <person name="Boguslavskiy L."/>
            <person name="Bonnet C."/>
            <person name="Boukhgalter B."/>
            <person name="Bourzgui I."/>
            <person name="Brown A."/>
            <person name="Cahill P."/>
            <person name="Channer S."/>
            <person name="Cheshatsang Y."/>
            <person name="Chuda L."/>
            <person name="Citroen M."/>
            <person name="Collymore A."/>
            <person name="Cooke P."/>
            <person name="Costello M."/>
            <person name="D'Aco K."/>
            <person name="Daza R."/>
            <person name="De Haan G."/>
            <person name="DeGray S."/>
            <person name="DeMaso C."/>
            <person name="Dhargay N."/>
            <person name="Dooley K."/>
            <person name="Dooley E."/>
            <person name="Doricent M."/>
            <person name="Dorje P."/>
            <person name="Dorjee K."/>
            <person name="Dupes A."/>
            <person name="Elong R."/>
            <person name="Falk J."/>
            <person name="Farina A."/>
            <person name="Faro S."/>
            <person name="Ferguson D."/>
            <person name="Fisher S."/>
            <person name="Foley C.D."/>
            <person name="Franke A."/>
            <person name="Friedrich D."/>
            <person name="Gadbois L."/>
            <person name="Gearin G."/>
            <person name="Gearin C.R."/>
            <person name="Giannoukos G."/>
            <person name="Goode T."/>
            <person name="Graham J."/>
            <person name="Grandbois E."/>
            <person name="Grewal S."/>
            <person name="Gyaltsen K."/>
            <person name="Hafez N."/>
            <person name="Hagos B."/>
            <person name="Hall J."/>
            <person name="Henson C."/>
            <person name="Hollinger A."/>
            <person name="Honan T."/>
            <person name="Huard M.D."/>
            <person name="Hughes L."/>
            <person name="Hurhula B."/>
            <person name="Husby M.E."/>
            <person name="Kamat A."/>
            <person name="Kanga B."/>
            <person name="Kashin S."/>
            <person name="Khazanovich D."/>
            <person name="Kisner P."/>
            <person name="Lance K."/>
            <person name="Lara M."/>
            <person name="Lee W."/>
            <person name="Lennon N."/>
            <person name="Letendre F."/>
            <person name="LeVine R."/>
            <person name="Lipovsky A."/>
            <person name="Liu X."/>
            <person name="Liu J."/>
            <person name="Liu S."/>
            <person name="Lokyitsang T."/>
            <person name="Lokyitsang Y."/>
            <person name="Lubonja R."/>
            <person name="Lui A."/>
            <person name="MacDonald P."/>
            <person name="Magnisalis V."/>
            <person name="Maru K."/>
            <person name="Matthews C."/>
            <person name="McCusker W."/>
            <person name="McDonough S."/>
            <person name="Mehta T."/>
            <person name="Meldrim J."/>
            <person name="Meneus L."/>
            <person name="Mihai O."/>
            <person name="Mihalev A."/>
            <person name="Mihova T."/>
            <person name="Mittelman R."/>
            <person name="Mlenga V."/>
            <person name="Montmayeur A."/>
            <person name="Mulrain L."/>
            <person name="Navidi A."/>
            <person name="Naylor J."/>
            <person name="Negash T."/>
            <person name="Nguyen T."/>
            <person name="Nguyen N."/>
            <person name="Nicol R."/>
            <person name="Norbu C."/>
            <person name="Norbu N."/>
            <person name="Novod N."/>
            <person name="O'Neill B."/>
            <person name="Osman S."/>
            <person name="Markiewicz E."/>
            <person name="Oyono O.L."/>
            <person name="Patti C."/>
            <person name="Phunkhang P."/>
            <person name="Pierre F."/>
            <person name="Priest M."/>
            <person name="Raghuraman S."/>
            <person name="Rege F."/>
            <person name="Reyes R."/>
            <person name="Rise C."/>
            <person name="Rogov P."/>
            <person name="Ross K."/>
            <person name="Ryan E."/>
            <person name="Settipalli S."/>
            <person name="Shea T."/>
            <person name="Sherpa N."/>
            <person name="Shi L."/>
            <person name="Shih D."/>
            <person name="Sparrow T."/>
            <person name="Spaulding J."/>
            <person name="Stalker J."/>
            <person name="Stange-Thomann N."/>
            <person name="Stavropoulos S."/>
            <person name="Stone C."/>
            <person name="Strader C."/>
            <person name="Tesfaye S."/>
            <person name="Thomson T."/>
            <person name="Thoulutsang Y."/>
            <person name="Thoulutsang D."/>
            <person name="Topham K."/>
            <person name="Topping I."/>
            <person name="Tsamla T."/>
            <person name="Vassiliev H."/>
            <person name="Vo A."/>
            <person name="Wangchuk T."/>
            <person name="Wangdi T."/>
            <person name="Weiand M."/>
            <person name="Wilkinson J."/>
            <person name="Wilson A."/>
            <person name="Yadav S."/>
            <person name="Young G."/>
            <person name="Yu Q."/>
            <person name="Zembek L."/>
            <person name="Zhong D."/>
            <person name="Zimmer A."/>
            <person name="Zwirko Z."/>
            <person name="Jaffe D.B."/>
            <person name="Alvarez P."/>
            <person name="Brockman W."/>
            <person name="Butler J."/>
            <person name="Chin C."/>
            <person name="Gnerre S."/>
            <person name="MacCallum I."/>
            <person name="Graves J.A."/>
            <person name="Ponting C.P."/>
            <person name="Breen M."/>
            <person name="Samollow P.B."/>
            <person name="Lander E.S."/>
            <person name="Lindblad-Toh K."/>
        </authorList>
    </citation>
    <scope>NUCLEOTIDE SEQUENCE [LARGE SCALE GENOMIC DNA]</scope>
</reference>
<dbReference type="GO" id="GO:0007224">
    <property type="term" value="P:smoothened signaling pathway"/>
    <property type="evidence" value="ECO:0007669"/>
    <property type="project" value="Ensembl"/>
</dbReference>
<dbReference type="InterPro" id="IPR013783">
    <property type="entry name" value="Ig-like_fold"/>
</dbReference>
<dbReference type="GeneTree" id="ENSGT00940000157114"/>
<dbReference type="SUPFAM" id="SSF49265">
    <property type="entry name" value="Fibronectin type III"/>
    <property type="match status" value="2"/>
</dbReference>
<dbReference type="GO" id="GO:0051057">
    <property type="term" value="P:positive regulation of small GTPase mediated signal transduction"/>
    <property type="evidence" value="ECO:0007669"/>
    <property type="project" value="Ensembl"/>
</dbReference>
<dbReference type="FunFam" id="2.60.40.10:FF:001305">
    <property type="entry name" value="Cell adhesion molecule-related/down-regulated by oncogenes"/>
    <property type="match status" value="1"/>
</dbReference>
<dbReference type="InterPro" id="IPR013098">
    <property type="entry name" value="Ig_I-set"/>
</dbReference>
<dbReference type="GO" id="GO:0001708">
    <property type="term" value="P:cell fate specification"/>
    <property type="evidence" value="ECO:0007669"/>
    <property type="project" value="Ensembl"/>
</dbReference>
<dbReference type="SMART" id="SM00060">
    <property type="entry name" value="FN3"/>
    <property type="match status" value="3"/>
</dbReference>
<feature type="domain" description="Ig-like" evidence="14">
    <location>
        <begin position="350"/>
        <end position="436"/>
    </location>
</feature>
<name>F6VA84_MONDO</name>
<dbReference type="Ensembl" id="ENSMODT00000005670.4">
    <property type="protein sequence ID" value="ENSMODP00000005552.4"/>
    <property type="gene ID" value="ENSMODG00000004499.4"/>
</dbReference>
<feature type="domain" description="Ig-like" evidence="14">
    <location>
        <begin position="445"/>
        <end position="556"/>
    </location>
</feature>
<dbReference type="GO" id="GO:0002052">
    <property type="term" value="P:positive regulation of neuroblast proliferation"/>
    <property type="evidence" value="ECO:0007669"/>
    <property type="project" value="Ensembl"/>
</dbReference>
<dbReference type="PROSITE" id="PS50835">
    <property type="entry name" value="IG_LIKE"/>
    <property type="match status" value="5"/>
</dbReference>
<dbReference type="InterPro" id="IPR036116">
    <property type="entry name" value="FN3_sf"/>
</dbReference>
<accession>F6VA84</accession>
<dbReference type="InParanoid" id="F6VA84"/>
<dbReference type="GO" id="GO:0070168">
    <property type="term" value="P:negative regulation of biomineral tissue development"/>
    <property type="evidence" value="ECO:0007669"/>
    <property type="project" value="Ensembl"/>
</dbReference>
<evidence type="ECO:0000256" key="3">
    <source>
        <dbReference type="ARBA" id="ARBA00022692"/>
    </source>
</evidence>
<dbReference type="GO" id="GO:0014816">
    <property type="term" value="P:skeletal muscle satellite cell differentiation"/>
    <property type="evidence" value="ECO:0007669"/>
    <property type="project" value="Ensembl"/>
</dbReference>
<keyword evidence="9" id="KW-0325">Glycoprotein</keyword>
<sequence length="1295" mass="141353">MNSSMLLKILRNISYSGVGCVPRTVFYSGSLFYQLLYSGAMNPDFGSLQILLCISFMILCSSVSSDLVPRFVSEPHSVVQKLGEPVTLQCSAQPVTAHISWLLNGKKFNKNVEQIEVQQGTLTILSLSPSLSGQYQCIANNSIGAIVSKPATVSIGGLGDFGTSVKHVIIAEEQSAGFVGCKIPESNPSAQVRYKVRGKWLERSTDNYLILPSGNLQILNVSSEDKGSYKCAAYNPVTHELKVEPTGHKLIVSYPSSKYVQIIHPTFSQSLTALSHKPVTLECVVSGVPASHVQWIKDGHSSLLGSNWKQLHSHLVTDSIKPTDAGNYSCVVGNKSGELTRVTYTVNVLEQASISKGLKDQIVSLGATVHFTCTVYGNPTPNLTWFHNAEPIQPSLRHLTIENTLRISDIAMEDSGLYQCVVDNGIGFMQSTGRLKIETGSGFKPIIITPPTSTKVVGGDFVTLSCNATGLPVPVIRWYDNRGLITSHPSQVLCSKSRKSHLAKFRDVSLEPAYFIMSRAGSSSLYIQAVTLAHAGKYTCEATNEHGSTLSEAFLTVVPFETSTKTETVTPVDATQSDKYKKDDSAIGLLNMSPVKLHSNTTEASVERNTSNFSAPDAPIILSPPQTHKPDAYNLIWRSGKDGGLPINAYFVKYRKLDDGVGLVGNWHTVRVPGSENELHLTELEPSSLYEVLMVARSAAGEGQPAMLTFRTSKERTLSSKNTQASSPPVGIPKHPVVSEGTNSNFGVVLTDPSRHSGVPEAPDRPTISTASETSVYVTWIPRANGGSPITAFKVEYKRMKNSDWLVAAEDIPPSKLSVEVRSLEPGSTYKFRVIAINHYGESFRSSASRPYQVAGFPNRFSNRPVAGPHIAYTEAVSDTQIMLKWTYIPSSNNNTPIQGFYIYYRPTDSDNDSDYKRDVVEGSKQWHMIGHLQPETSYDIKMQCFNEGGESEFSNVMICETKVKRVPGASEYPAKDLSTPPNSFGSGGNVGSALSPARSSNMLYLIVGCVLGVMVLILMVFIAMCLWKNRQQNTIQKYDPPGYLYQGSDINGPVMEYTTLPGTSRINGSVHGNFISNGTLSNGCPHLHHKVPNGVNGIMNGNVNGGHYPGHNSLTRTHVEYEHPHHLVNSGGMYTAVPQTDSLECINCRNCRNNNRCFTKTNGTFSNSSLPVIPMVAPYQPDSLEMKPLNHVMVPMCLASTVPECGELPEEDIKNKMAPASTQHPCCQENTKQINSDCTEGDSCLHSETENHVLSWSSLILPSLSRDCSEKTAWSSTDVTVDNTSKDFRQPQET</sequence>
<evidence type="ECO:0000256" key="13">
    <source>
        <dbReference type="SAM" id="Phobius"/>
    </source>
</evidence>
<evidence type="ECO:0000256" key="5">
    <source>
        <dbReference type="ARBA" id="ARBA00022737"/>
    </source>
</evidence>
<evidence type="ECO:0000313" key="17">
    <source>
        <dbReference type="Proteomes" id="UP000002280"/>
    </source>
</evidence>
<dbReference type="GO" id="GO:0098609">
    <property type="term" value="P:cell-cell adhesion"/>
    <property type="evidence" value="ECO:0000318"/>
    <property type="project" value="GO_Central"/>
</dbReference>
<keyword evidence="2" id="KW-1003">Cell membrane</keyword>
<keyword evidence="4" id="KW-0732">Signal</keyword>
<dbReference type="GO" id="GO:0045666">
    <property type="term" value="P:positive regulation of neuron differentiation"/>
    <property type="evidence" value="ECO:0007669"/>
    <property type="project" value="Ensembl"/>
</dbReference>
<dbReference type="FunFam" id="2.60.40.10:FF:000273">
    <property type="entry name" value="contactin-3 isoform X1"/>
    <property type="match status" value="1"/>
</dbReference>
<feature type="domain" description="Ig-like" evidence="14">
    <location>
        <begin position="181"/>
        <end position="244"/>
    </location>
</feature>
<reference evidence="16" key="3">
    <citation type="submission" date="2025-09" db="UniProtKB">
        <authorList>
            <consortium name="Ensembl"/>
        </authorList>
    </citation>
    <scope>IDENTIFICATION</scope>
</reference>
<keyword evidence="7 13" id="KW-0472">Membrane</keyword>
<evidence type="ECO:0000313" key="16">
    <source>
        <dbReference type="Ensembl" id="ENSMODP00000005552.4"/>
    </source>
</evidence>
<keyword evidence="6 13" id="KW-1133">Transmembrane helix</keyword>
<dbReference type="GO" id="GO:0060059">
    <property type="term" value="P:embryonic retina morphogenesis in camera-type eye"/>
    <property type="evidence" value="ECO:0007669"/>
    <property type="project" value="Ensembl"/>
</dbReference>
<dbReference type="STRING" id="13616.ENSMODP00000005552"/>
<dbReference type="PANTHER" id="PTHR44170:SF1">
    <property type="entry name" value="CELL ADHESION MOLECULE-RELATED_DOWN-REGULATED BY ONCOGENES"/>
    <property type="match status" value="1"/>
</dbReference>
<feature type="domain" description="Fibronectin type-III" evidence="15">
    <location>
        <begin position="615"/>
        <end position="716"/>
    </location>
</feature>
<protein>
    <recommendedName>
        <fullName evidence="11">Cell adhesion molecule-related/down-regulated by oncogenes</fullName>
    </recommendedName>
</protein>
<dbReference type="GO" id="GO:0021953">
    <property type="term" value="P:central nervous system neuron differentiation"/>
    <property type="evidence" value="ECO:0007669"/>
    <property type="project" value="Ensembl"/>
</dbReference>
<dbReference type="OMA" id="NGCAHLH"/>
<dbReference type="FunFam" id="2.60.40.10:FF:000327">
    <property type="entry name" value="Cell adhesion associated, oncogene regulated"/>
    <property type="match status" value="1"/>
</dbReference>
<dbReference type="SMART" id="SM00409">
    <property type="entry name" value="IG"/>
    <property type="match status" value="5"/>
</dbReference>
<evidence type="ECO:0000256" key="2">
    <source>
        <dbReference type="ARBA" id="ARBA00022475"/>
    </source>
</evidence>
<dbReference type="eggNOG" id="ENOG502QT4P">
    <property type="taxonomic scope" value="Eukaryota"/>
</dbReference>
<dbReference type="CDD" id="cd00063">
    <property type="entry name" value="FN3"/>
    <property type="match status" value="3"/>
</dbReference>
<keyword evidence="8" id="KW-1015">Disulfide bond</keyword>
<dbReference type="PROSITE" id="PS50853">
    <property type="entry name" value="FN3"/>
    <property type="match status" value="3"/>
</dbReference>
<evidence type="ECO:0000256" key="1">
    <source>
        <dbReference type="ARBA" id="ARBA00004162"/>
    </source>
</evidence>
<dbReference type="Pfam" id="PF00041">
    <property type="entry name" value="fn3"/>
    <property type="match status" value="3"/>
</dbReference>
<dbReference type="InterPro" id="IPR003961">
    <property type="entry name" value="FN3_dom"/>
</dbReference>
<evidence type="ECO:0000259" key="14">
    <source>
        <dbReference type="PROSITE" id="PS50835"/>
    </source>
</evidence>
<dbReference type="GO" id="GO:0090090">
    <property type="term" value="P:negative regulation of canonical Wnt signaling pathway"/>
    <property type="evidence" value="ECO:0007669"/>
    <property type="project" value="Ensembl"/>
</dbReference>
<proteinExistence type="predicted"/>
<evidence type="ECO:0000256" key="6">
    <source>
        <dbReference type="ARBA" id="ARBA00022989"/>
    </source>
</evidence>
<dbReference type="GO" id="GO:0007399">
    <property type="term" value="P:nervous system development"/>
    <property type="evidence" value="ECO:0000318"/>
    <property type="project" value="GO_Central"/>
</dbReference>
<dbReference type="GO" id="GO:0045944">
    <property type="term" value="P:positive regulation of transcription by RNA polymerase II"/>
    <property type="evidence" value="ECO:0007669"/>
    <property type="project" value="Ensembl"/>
</dbReference>
<evidence type="ECO:0000256" key="11">
    <source>
        <dbReference type="ARBA" id="ARBA00069893"/>
    </source>
</evidence>
<evidence type="ECO:0000256" key="12">
    <source>
        <dbReference type="SAM" id="MobiDB-lite"/>
    </source>
</evidence>
<dbReference type="GO" id="GO:0071305">
    <property type="term" value="P:cellular response to vitamin D"/>
    <property type="evidence" value="ECO:0007669"/>
    <property type="project" value="Ensembl"/>
</dbReference>
<dbReference type="FunCoup" id="F6VA84">
    <property type="interactions" value="155"/>
</dbReference>
<dbReference type="GO" id="GO:0021987">
    <property type="term" value="P:cerebral cortex development"/>
    <property type="evidence" value="ECO:0007669"/>
    <property type="project" value="Ensembl"/>
</dbReference>
<dbReference type="GO" id="GO:0015026">
    <property type="term" value="F:coreceptor activity"/>
    <property type="evidence" value="ECO:0007669"/>
    <property type="project" value="Ensembl"/>
</dbReference>
<evidence type="ECO:0000256" key="8">
    <source>
        <dbReference type="ARBA" id="ARBA00023157"/>
    </source>
</evidence>